<dbReference type="Gene3D" id="3.30.479.30">
    <property type="entry name" value="Band 7 domain"/>
    <property type="match status" value="1"/>
</dbReference>
<evidence type="ECO:0000256" key="6">
    <source>
        <dbReference type="PIRNR" id="PIRNR005651"/>
    </source>
</evidence>
<dbReference type="CDD" id="cd03405">
    <property type="entry name" value="SPFH_HflC"/>
    <property type="match status" value="1"/>
</dbReference>
<dbReference type="PANTHER" id="PTHR42911">
    <property type="entry name" value="MODULATOR OF FTSH PROTEASE HFLC"/>
    <property type="match status" value="1"/>
</dbReference>
<organism evidence="9 10">
    <name type="scientific">Bordetella genomosp. 9</name>
    <dbReference type="NCBI Taxonomy" id="1416803"/>
    <lineage>
        <taxon>Bacteria</taxon>
        <taxon>Pseudomonadati</taxon>
        <taxon>Pseudomonadota</taxon>
        <taxon>Betaproteobacteria</taxon>
        <taxon>Burkholderiales</taxon>
        <taxon>Alcaligenaceae</taxon>
        <taxon>Bordetella</taxon>
    </lineage>
</organism>
<dbReference type="InterPro" id="IPR036013">
    <property type="entry name" value="Band_7/SPFH_dom_sf"/>
</dbReference>
<dbReference type="Pfam" id="PF01145">
    <property type="entry name" value="Band_7"/>
    <property type="match status" value="1"/>
</dbReference>
<evidence type="ECO:0000313" key="9">
    <source>
        <dbReference type="EMBL" id="ARP88725.1"/>
    </source>
</evidence>
<sequence>MQRLLPILVGLLIVLAALSSCVFIVRERDYALVFSLGEVRKVISEPGLYFKAPPPFQNVVTLDKRILTIESTDAERIQTAEKKNLLIDSYVKWRIADPRLYYVTFGGNERAAQERLQAQIRDALNASVNIRTVKDVVSTERDKIMAEILSNVAKRATPLGVQIVDVRLRRIEFAPEISESVYRRMEAERKRVANELRSIGAAEGEKIRAEADRRREEIMAEAYAKAQAIMGEGDATASGLYAQAYGKDPVFYSFYKSLEAYRTSFSKPGDLLVVDPNSEFFQFFKSSVGTPGSPSATLGGLPGSTSGASPAPGSGGAANARP</sequence>
<evidence type="ECO:0000256" key="3">
    <source>
        <dbReference type="ARBA" id="ARBA00022692"/>
    </source>
</evidence>
<dbReference type="SUPFAM" id="SSF117892">
    <property type="entry name" value="Band 7/SPFH domain"/>
    <property type="match status" value="1"/>
</dbReference>
<reference evidence="9 10" key="1">
    <citation type="submission" date="2017-05" db="EMBL/GenBank/DDBJ databases">
        <title>Complete and WGS of Bordetella genogroups.</title>
        <authorList>
            <person name="Spilker T."/>
            <person name="LiPuma J."/>
        </authorList>
    </citation>
    <scope>NUCLEOTIDE SEQUENCE [LARGE SCALE GENOMIC DNA]</scope>
    <source>
        <strain evidence="9 10">AU17164</strain>
    </source>
</reference>
<keyword evidence="10" id="KW-1185">Reference proteome</keyword>
<dbReference type="InterPro" id="IPR010200">
    <property type="entry name" value="HflC"/>
</dbReference>
<keyword evidence="3" id="KW-0812">Transmembrane</keyword>
<feature type="domain" description="Band 7" evidence="8">
    <location>
        <begin position="20"/>
        <end position="185"/>
    </location>
</feature>
<name>A0A1W6Z5P9_9BORD</name>
<feature type="compositionally biased region" description="Low complexity" evidence="7">
    <location>
        <begin position="295"/>
        <end position="312"/>
    </location>
</feature>
<evidence type="ECO:0000256" key="4">
    <source>
        <dbReference type="ARBA" id="ARBA00022989"/>
    </source>
</evidence>
<comment type="function">
    <text evidence="6">HflC and HflK could regulate a protease.</text>
</comment>
<dbReference type="SMART" id="SM00244">
    <property type="entry name" value="PHB"/>
    <property type="match status" value="1"/>
</dbReference>
<comment type="subcellular location">
    <subcellularLocation>
        <location evidence="1">Membrane</location>
        <topology evidence="1">Single-pass membrane protein</topology>
    </subcellularLocation>
</comment>
<dbReference type="PROSITE" id="PS51257">
    <property type="entry name" value="PROKAR_LIPOPROTEIN"/>
    <property type="match status" value="1"/>
</dbReference>
<dbReference type="Proteomes" id="UP000194139">
    <property type="component" value="Chromosome"/>
</dbReference>
<keyword evidence="5" id="KW-0472">Membrane</keyword>
<accession>A0A1W6Z5P9</accession>
<dbReference type="PIRSF" id="PIRSF005651">
    <property type="entry name" value="HflC"/>
    <property type="match status" value="1"/>
</dbReference>
<dbReference type="GO" id="GO:0016020">
    <property type="term" value="C:membrane"/>
    <property type="evidence" value="ECO:0007669"/>
    <property type="project" value="UniProtKB-SubCell"/>
</dbReference>
<keyword evidence="4" id="KW-1133">Transmembrane helix</keyword>
<proteinExistence type="inferred from homology"/>
<dbReference type="EMBL" id="CP021109">
    <property type="protein sequence ID" value="ARP88725.1"/>
    <property type="molecule type" value="Genomic_DNA"/>
</dbReference>
<evidence type="ECO:0000313" key="10">
    <source>
        <dbReference type="Proteomes" id="UP000194139"/>
    </source>
</evidence>
<protein>
    <recommendedName>
        <fullName evidence="6">Protein HflC</fullName>
    </recommendedName>
</protein>
<evidence type="ECO:0000256" key="1">
    <source>
        <dbReference type="ARBA" id="ARBA00004167"/>
    </source>
</evidence>
<dbReference type="NCBIfam" id="TIGR01932">
    <property type="entry name" value="hflC"/>
    <property type="match status" value="1"/>
</dbReference>
<comment type="similarity">
    <text evidence="2 6">Belongs to the band 7/mec-2 family. HflC subfamily.</text>
</comment>
<evidence type="ECO:0000259" key="8">
    <source>
        <dbReference type="SMART" id="SM00244"/>
    </source>
</evidence>
<feature type="region of interest" description="Disordered" evidence="7">
    <location>
        <begin position="290"/>
        <end position="322"/>
    </location>
</feature>
<dbReference type="AlphaFoldDB" id="A0A1W6Z5P9"/>
<evidence type="ECO:0000256" key="5">
    <source>
        <dbReference type="ARBA" id="ARBA00023136"/>
    </source>
</evidence>
<evidence type="ECO:0000256" key="7">
    <source>
        <dbReference type="SAM" id="MobiDB-lite"/>
    </source>
</evidence>
<dbReference type="InterPro" id="IPR001107">
    <property type="entry name" value="Band_7"/>
</dbReference>
<gene>
    <name evidence="9" type="ORF">CAL13_13965</name>
</gene>
<evidence type="ECO:0000256" key="2">
    <source>
        <dbReference type="ARBA" id="ARBA00007862"/>
    </source>
</evidence>
<dbReference type="PANTHER" id="PTHR42911:SF1">
    <property type="entry name" value="MODULATOR OF FTSH PROTEASE HFLC"/>
    <property type="match status" value="1"/>
</dbReference>